<evidence type="ECO:0000256" key="1">
    <source>
        <dbReference type="SAM" id="Coils"/>
    </source>
</evidence>
<dbReference type="Proteomes" id="UP000198397">
    <property type="component" value="Unassembled WGS sequence"/>
</dbReference>
<evidence type="ECO:0000256" key="2">
    <source>
        <dbReference type="SAM" id="MobiDB-lite"/>
    </source>
</evidence>
<keyword evidence="4" id="KW-1185">Reference proteome</keyword>
<reference evidence="3 4" key="1">
    <citation type="submission" date="2017-06" db="EMBL/GenBank/DDBJ databases">
        <authorList>
            <person name="Kim H.J."/>
            <person name="Triplett B.A."/>
        </authorList>
    </citation>
    <scope>NUCLEOTIDE SEQUENCE [LARGE SCALE GENOMIC DNA]</scope>
    <source>
        <strain evidence="3 4">DSM 8800</strain>
    </source>
</reference>
<dbReference type="InterPro" id="IPR057178">
    <property type="entry name" value="DUF7856"/>
</dbReference>
<gene>
    <name evidence="3" type="ORF">SAMN06264855_109105</name>
</gene>
<evidence type="ECO:0000313" key="4">
    <source>
        <dbReference type="Proteomes" id="UP000198397"/>
    </source>
</evidence>
<accession>A0A238WR98</accession>
<feature type="coiled-coil region" evidence="1">
    <location>
        <begin position="68"/>
        <end position="133"/>
    </location>
</feature>
<sequence length="275" mass="29789">MTSEAISKSRSGPIPDPQEVLGRVPTGRSLYHELAAAARSRGCRSTVADAIAETHAALSEIDVPATEMEHARRRLAEATGEEERLKERVAAARGDLRGRRAVDAPTEEARLELRAAAAALSEAQTERIAAEQAFEHERRRAMAARDARERRLRLRDRLDNRRRAARVQLAREVYPTFRMALAAVPAGDPDEAGTEAGEYAGSELAASLAAVRIAELEGPVTLSERAVAAFATASPAEARSVVPPQRSGDDARMDDEPIVRAERILGVSVEMDDTL</sequence>
<feature type="region of interest" description="Disordered" evidence="2">
    <location>
        <begin position="233"/>
        <end position="257"/>
    </location>
</feature>
<dbReference type="Pfam" id="PF25254">
    <property type="entry name" value="DUF7856"/>
    <property type="match status" value="1"/>
</dbReference>
<feature type="compositionally biased region" description="Polar residues" evidence="2">
    <location>
        <begin position="1"/>
        <end position="10"/>
    </location>
</feature>
<feature type="region of interest" description="Disordered" evidence="2">
    <location>
        <begin position="1"/>
        <end position="23"/>
    </location>
</feature>
<feature type="compositionally biased region" description="Basic and acidic residues" evidence="2">
    <location>
        <begin position="247"/>
        <end position="257"/>
    </location>
</feature>
<organism evidence="3 4">
    <name type="scientific">Halorubrum vacuolatum</name>
    <name type="common">Natronobacterium vacuolatum</name>
    <dbReference type="NCBI Taxonomy" id="63740"/>
    <lineage>
        <taxon>Archaea</taxon>
        <taxon>Methanobacteriati</taxon>
        <taxon>Methanobacteriota</taxon>
        <taxon>Stenosarchaea group</taxon>
        <taxon>Halobacteria</taxon>
        <taxon>Halobacteriales</taxon>
        <taxon>Haloferacaceae</taxon>
        <taxon>Halorubrum</taxon>
    </lineage>
</organism>
<dbReference type="AlphaFoldDB" id="A0A238WR98"/>
<dbReference type="EMBL" id="FZNQ01000009">
    <property type="protein sequence ID" value="SNR49042.1"/>
    <property type="molecule type" value="Genomic_DNA"/>
</dbReference>
<proteinExistence type="predicted"/>
<keyword evidence="1" id="KW-0175">Coiled coil</keyword>
<dbReference type="OrthoDB" id="331668at2157"/>
<name>A0A238WR98_HALVU</name>
<dbReference type="RefSeq" id="WP_089384930.1">
    <property type="nucleotide sequence ID" value="NZ_FZNQ01000009.1"/>
</dbReference>
<evidence type="ECO:0000313" key="3">
    <source>
        <dbReference type="EMBL" id="SNR49042.1"/>
    </source>
</evidence>
<protein>
    <submittedName>
        <fullName evidence="3">Uncharacterized protein</fullName>
    </submittedName>
</protein>